<accession>X0S620</accession>
<comment type="caution">
    <text evidence="2">The sequence shown here is derived from an EMBL/GenBank/DDBJ whole genome shotgun (WGS) entry which is preliminary data.</text>
</comment>
<gene>
    <name evidence="2" type="ORF">S01H1_11068</name>
</gene>
<dbReference type="EMBL" id="BARS01005643">
    <property type="protein sequence ID" value="GAF76488.1"/>
    <property type="molecule type" value="Genomic_DNA"/>
</dbReference>
<evidence type="ECO:0000313" key="2">
    <source>
        <dbReference type="EMBL" id="GAF76488.1"/>
    </source>
</evidence>
<proteinExistence type="predicted"/>
<sequence length="224" mass="26278">PGVIDANLDKFEPEKIEELEKLFNCVPWDKFKAKKHCILNPTFGKGSGIVGGADADLIIDDVLIDIKSSKNIEIKRRDLNQIIGYYLLSLIGSINGKEKSKIKKIGIYFARYSHFWECPLSNYFDKKEYERLADEFVKLIKDWNLQLVNSEIFKTRNKSTYTFSTYEINENDFKCPYCESKYFIRQGQSSAGKFRYKCRDCNRSYSSNIETDEIREVIKRQPYF</sequence>
<protein>
    <recommendedName>
        <fullName evidence="1">InsA N-terminal zinc ribbon domain-containing protein</fullName>
    </recommendedName>
</protein>
<name>X0S620_9ZZZZ</name>
<dbReference type="InterPro" id="IPR003220">
    <property type="entry name" value="InsA_N_dom_Znf"/>
</dbReference>
<dbReference type="GO" id="GO:0006313">
    <property type="term" value="P:DNA transposition"/>
    <property type="evidence" value="ECO:0007669"/>
    <property type="project" value="InterPro"/>
</dbReference>
<feature type="domain" description="InsA N-terminal zinc ribbon" evidence="1">
    <location>
        <begin position="174"/>
        <end position="201"/>
    </location>
</feature>
<dbReference type="Pfam" id="PF03811">
    <property type="entry name" value="Zn_ribbon_InsA"/>
    <property type="match status" value="1"/>
</dbReference>
<organism evidence="2">
    <name type="scientific">marine sediment metagenome</name>
    <dbReference type="NCBI Taxonomy" id="412755"/>
    <lineage>
        <taxon>unclassified sequences</taxon>
        <taxon>metagenomes</taxon>
        <taxon>ecological metagenomes</taxon>
    </lineage>
</organism>
<evidence type="ECO:0000259" key="1">
    <source>
        <dbReference type="Pfam" id="PF03811"/>
    </source>
</evidence>
<dbReference type="AlphaFoldDB" id="X0S620"/>
<feature type="non-terminal residue" evidence="2">
    <location>
        <position position="1"/>
    </location>
</feature>
<reference evidence="2" key="1">
    <citation type="journal article" date="2014" name="Front. Microbiol.">
        <title>High frequency of phylogenetically diverse reductive dehalogenase-homologous genes in deep subseafloor sedimentary metagenomes.</title>
        <authorList>
            <person name="Kawai M."/>
            <person name="Futagami T."/>
            <person name="Toyoda A."/>
            <person name="Takaki Y."/>
            <person name="Nishi S."/>
            <person name="Hori S."/>
            <person name="Arai W."/>
            <person name="Tsubouchi T."/>
            <person name="Morono Y."/>
            <person name="Uchiyama I."/>
            <person name="Ito T."/>
            <person name="Fujiyama A."/>
            <person name="Inagaki F."/>
            <person name="Takami H."/>
        </authorList>
    </citation>
    <scope>NUCLEOTIDE SEQUENCE</scope>
    <source>
        <strain evidence="2">Expedition CK06-06</strain>
    </source>
</reference>